<evidence type="ECO:0000313" key="3">
    <source>
        <dbReference type="EMBL" id="RYR25102.1"/>
    </source>
</evidence>
<name>A0A445AFD0_ARAHY</name>
<evidence type="ECO:0000256" key="1">
    <source>
        <dbReference type="SAM" id="MobiDB-lite"/>
    </source>
</evidence>
<dbReference type="PANTHER" id="PTHR46325">
    <property type="entry name" value="CRIB DOMAIN-CONTAINING PROTEIN RIC8"/>
    <property type="match status" value="1"/>
</dbReference>
<dbReference type="Proteomes" id="UP000289738">
    <property type="component" value="Chromosome B02"/>
</dbReference>
<feature type="domain" description="CRIB" evidence="2">
    <location>
        <begin position="35"/>
        <end position="48"/>
    </location>
</feature>
<dbReference type="STRING" id="3818.A0A445AFD0"/>
<accession>A0A445AFD0</accession>
<evidence type="ECO:0000259" key="2">
    <source>
        <dbReference type="PROSITE" id="PS50108"/>
    </source>
</evidence>
<dbReference type="SMART" id="SM00285">
    <property type="entry name" value="PBD"/>
    <property type="match status" value="1"/>
</dbReference>
<dbReference type="Pfam" id="PF00786">
    <property type="entry name" value="PBD"/>
    <property type="match status" value="1"/>
</dbReference>
<reference evidence="3 4" key="1">
    <citation type="submission" date="2019-01" db="EMBL/GenBank/DDBJ databases">
        <title>Sequencing of cultivated peanut Arachis hypogaea provides insights into genome evolution and oil improvement.</title>
        <authorList>
            <person name="Chen X."/>
        </authorList>
    </citation>
    <scope>NUCLEOTIDE SEQUENCE [LARGE SCALE GENOMIC DNA]</scope>
    <source>
        <strain evidence="4">cv. Fuhuasheng</strain>
        <tissue evidence="3">Leaves</tissue>
    </source>
</reference>
<keyword evidence="4" id="KW-1185">Reference proteome</keyword>
<gene>
    <name evidence="3" type="ORF">Ahy_B02g058727</name>
</gene>
<organism evidence="3 4">
    <name type="scientific">Arachis hypogaea</name>
    <name type="common">Peanut</name>
    <dbReference type="NCBI Taxonomy" id="3818"/>
    <lineage>
        <taxon>Eukaryota</taxon>
        <taxon>Viridiplantae</taxon>
        <taxon>Streptophyta</taxon>
        <taxon>Embryophyta</taxon>
        <taxon>Tracheophyta</taxon>
        <taxon>Spermatophyta</taxon>
        <taxon>Magnoliopsida</taxon>
        <taxon>eudicotyledons</taxon>
        <taxon>Gunneridae</taxon>
        <taxon>Pentapetalae</taxon>
        <taxon>rosids</taxon>
        <taxon>fabids</taxon>
        <taxon>Fabales</taxon>
        <taxon>Fabaceae</taxon>
        <taxon>Papilionoideae</taxon>
        <taxon>50 kb inversion clade</taxon>
        <taxon>dalbergioids sensu lato</taxon>
        <taxon>Dalbergieae</taxon>
        <taxon>Pterocarpus clade</taxon>
        <taxon>Arachis</taxon>
    </lineage>
</organism>
<protein>
    <recommendedName>
        <fullName evidence="2">CRIB domain-containing protein</fullName>
    </recommendedName>
</protein>
<comment type="caution">
    <text evidence="3">The sequence shown here is derived from an EMBL/GenBank/DDBJ whole genome shotgun (WGS) entry which is preliminary data.</text>
</comment>
<dbReference type="InterPro" id="IPR000095">
    <property type="entry name" value="CRIB_dom"/>
</dbReference>
<evidence type="ECO:0000313" key="4">
    <source>
        <dbReference type="Proteomes" id="UP000289738"/>
    </source>
</evidence>
<feature type="compositionally biased region" description="Basic and acidic residues" evidence="1">
    <location>
        <begin position="81"/>
        <end position="115"/>
    </location>
</feature>
<dbReference type="CDD" id="cd00132">
    <property type="entry name" value="CRIB"/>
    <property type="match status" value="1"/>
</dbReference>
<feature type="region of interest" description="Disordered" evidence="1">
    <location>
        <begin position="48"/>
        <end position="200"/>
    </location>
</feature>
<sequence length="200" mass="22396">MSMSSSNKVKGLLKGLRYISQMFETDATKEKEIQIGYPTDVKHVAHIGYDGPSVNSPSWMNEFKHSSPRSASSPLVPSDLQNREQDNSTNFEDKVTKKKESKESPTKEKSSDRPRQSRRSSKSKESPSNGLILAQQADVESPRSGPQDIPKKGRTRKSKDASGSTRPRTKDQSSESSNLNFDSTPKSRSKQRHIEENEQI</sequence>
<dbReference type="PROSITE" id="PS50108">
    <property type="entry name" value="CRIB"/>
    <property type="match status" value="1"/>
</dbReference>
<proteinExistence type="predicted"/>
<dbReference type="AlphaFoldDB" id="A0A445AFD0"/>
<dbReference type="EMBL" id="SDMP01000012">
    <property type="protein sequence ID" value="RYR25102.1"/>
    <property type="molecule type" value="Genomic_DNA"/>
</dbReference>
<feature type="compositionally biased region" description="Polar residues" evidence="1">
    <location>
        <begin position="174"/>
        <end position="186"/>
    </location>
</feature>
<dbReference type="PANTHER" id="PTHR46325:SF39">
    <property type="entry name" value="CRIB DOMAIN-CONTAINING PROTEIN RIC8"/>
    <property type="match status" value="1"/>
</dbReference>